<evidence type="ECO:0000256" key="2">
    <source>
        <dbReference type="SAM" id="MobiDB-lite"/>
    </source>
</evidence>
<dbReference type="VEuPathDB" id="FungiDB:BDEG_26271"/>
<dbReference type="FunFam" id="3.20.90.10:FF:000004">
    <property type="entry name" value="Uncharacterized protein"/>
    <property type="match status" value="1"/>
</dbReference>
<reference evidence="4 5" key="1">
    <citation type="submission" date="2006-10" db="EMBL/GenBank/DDBJ databases">
        <title>The Genome Sequence of Batrachochytrium dendrobatidis JEL423.</title>
        <authorList>
            <consortium name="The Broad Institute Genome Sequencing Platform"/>
            <person name="Birren B."/>
            <person name="Lander E."/>
            <person name="Galagan J."/>
            <person name="Cuomo C."/>
            <person name="Devon K."/>
            <person name="Jaffe D."/>
            <person name="Butler J."/>
            <person name="Alvarez P."/>
            <person name="Gnerre S."/>
            <person name="Grabherr M."/>
            <person name="Kleber M."/>
            <person name="Mauceli E."/>
            <person name="Brockman W."/>
            <person name="Young S."/>
            <person name="LaButti K."/>
            <person name="Sykes S."/>
            <person name="DeCaprio D."/>
            <person name="Crawford M."/>
            <person name="Koehrsen M."/>
            <person name="Engels R."/>
            <person name="Montgomery P."/>
            <person name="Pearson M."/>
            <person name="Howarth C."/>
            <person name="Larson L."/>
            <person name="White J."/>
            <person name="O'Leary S."/>
            <person name="Kodira C."/>
            <person name="Zeng Q."/>
            <person name="Yandava C."/>
            <person name="Alvarado L."/>
            <person name="Longcore J."/>
            <person name="James T."/>
        </authorList>
    </citation>
    <scope>NUCLEOTIDE SEQUENCE [LARGE SCALE GENOMIC DNA]</scope>
    <source>
        <strain evidence="4 5">JEL423</strain>
    </source>
</reference>
<dbReference type="InterPro" id="IPR025659">
    <property type="entry name" value="Tubby-like_C"/>
</dbReference>
<dbReference type="AlphaFoldDB" id="A0A177WU15"/>
<protein>
    <recommendedName>
        <fullName evidence="3">Tubby C-terminal domain-containing protein</fullName>
    </recommendedName>
</protein>
<dbReference type="PRINTS" id="PR01573">
    <property type="entry name" value="SUPERTUBBY"/>
</dbReference>
<evidence type="ECO:0000313" key="5">
    <source>
        <dbReference type="Proteomes" id="UP000077115"/>
    </source>
</evidence>
<dbReference type="EMBL" id="DS022308">
    <property type="protein sequence ID" value="OAJ42871.1"/>
    <property type="molecule type" value="Genomic_DNA"/>
</dbReference>
<feature type="region of interest" description="Disordered" evidence="2">
    <location>
        <begin position="1"/>
        <end position="24"/>
    </location>
</feature>
<organism evidence="4 5">
    <name type="scientific">Batrachochytrium dendrobatidis (strain JEL423)</name>
    <dbReference type="NCBI Taxonomy" id="403673"/>
    <lineage>
        <taxon>Eukaryota</taxon>
        <taxon>Fungi</taxon>
        <taxon>Fungi incertae sedis</taxon>
        <taxon>Chytridiomycota</taxon>
        <taxon>Chytridiomycota incertae sedis</taxon>
        <taxon>Chytridiomycetes</taxon>
        <taxon>Rhizophydiales</taxon>
        <taxon>Rhizophydiales incertae sedis</taxon>
        <taxon>Batrachochytrium</taxon>
    </lineage>
</organism>
<dbReference type="STRING" id="403673.A0A177WU15"/>
<gene>
    <name evidence="4" type="ORF">BDEG_26271</name>
</gene>
<dbReference type="SUPFAM" id="SSF54518">
    <property type="entry name" value="Tubby C-terminal domain-like"/>
    <property type="match status" value="1"/>
</dbReference>
<comment type="similarity">
    <text evidence="1">Belongs to the TUB family.</text>
</comment>
<proteinExistence type="inferred from homology"/>
<name>A0A177WU15_BATDL</name>
<sequence length="324" mass="36378">MNISDDSEFDTGSDTGHAFPLRRDVSVDQMDPAIREAMVSPATNTHADNEILPRVADMHRQGRGLRSQSLVAREEQIRLLCSPVPYGTRKLCRIVRKRDGLAGGSHTYEVFVEEHNTVIPVLFAKKMRSQTSCYIITLPSEGDRGVRNKSIARVRSNFLGTGFTVSSSIQPSTNSDNMAEGRRELAAVVYEPNFLGHRGPRRMTIISPPLLPEGTLAEIRPLEEKETLLERHKAMSDRDLVVMYNKSPKWSDETQSFVLDFNQRVTIASVKNFQIVHDHDLEYIVIQFGKVSDDTFTMDVQYPFSLVAAFGVVLTSFDAKLACE</sequence>
<dbReference type="Pfam" id="PF01167">
    <property type="entry name" value="Tub"/>
    <property type="match status" value="1"/>
</dbReference>
<dbReference type="GO" id="GO:0005929">
    <property type="term" value="C:cilium"/>
    <property type="evidence" value="ECO:0007669"/>
    <property type="project" value="TreeGrafter"/>
</dbReference>
<dbReference type="OrthoDB" id="8775810at2759"/>
<dbReference type="Proteomes" id="UP000077115">
    <property type="component" value="Unassembled WGS sequence"/>
</dbReference>
<dbReference type="PANTHER" id="PTHR16517:SF7">
    <property type="entry name" value="PROTEIN KING TUBBY"/>
    <property type="match status" value="1"/>
</dbReference>
<feature type="compositionally biased region" description="Acidic residues" evidence="2">
    <location>
        <begin position="1"/>
        <end position="11"/>
    </location>
</feature>
<accession>A0A177WU15</accession>
<dbReference type="InterPro" id="IPR000007">
    <property type="entry name" value="Tubby_C"/>
</dbReference>
<dbReference type="GO" id="GO:0061512">
    <property type="term" value="P:protein localization to cilium"/>
    <property type="evidence" value="ECO:0007669"/>
    <property type="project" value="TreeGrafter"/>
</dbReference>
<evidence type="ECO:0000256" key="1">
    <source>
        <dbReference type="ARBA" id="ARBA00007129"/>
    </source>
</evidence>
<dbReference type="Gene3D" id="3.20.90.10">
    <property type="entry name" value="Tubby Protein, Chain A"/>
    <property type="match status" value="1"/>
</dbReference>
<dbReference type="eggNOG" id="KOG2502">
    <property type="taxonomic scope" value="Eukaryota"/>
</dbReference>
<evidence type="ECO:0000259" key="3">
    <source>
        <dbReference type="Pfam" id="PF01167"/>
    </source>
</evidence>
<dbReference type="PANTHER" id="PTHR16517">
    <property type="entry name" value="TUBBY-RELATED"/>
    <property type="match status" value="1"/>
</dbReference>
<reference evidence="4 5" key="2">
    <citation type="submission" date="2016-05" db="EMBL/GenBank/DDBJ databases">
        <title>Lineage-specific infection strategies underlie the spectrum of fungal disease in amphibians.</title>
        <authorList>
            <person name="Cuomo C.A."/>
            <person name="Farrer R.A."/>
            <person name="James T."/>
            <person name="Longcore J."/>
            <person name="Birren B."/>
        </authorList>
    </citation>
    <scope>NUCLEOTIDE SEQUENCE [LARGE SCALE GENOMIC DNA]</scope>
    <source>
        <strain evidence="4 5">JEL423</strain>
    </source>
</reference>
<feature type="domain" description="Tubby C-terminal" evidence="3">
    <location>
        <begin position="80"/>
        <end position="318"/>
    </location>
</feature>
<evidence type="ECO:0000313" key="4">
    <source>
        <dbReference type="EMBL" id="OAJ42871.1"/>
    </source>
</evidence>